<name>A0A168PTF4_MUCCL</name>
<dbReference type="Proteomes" id="UP000077051">
    <property type="component" value="Unassembled WGS sequence"/>
</dbReference>
<feature type="non-terminal residue" evidence="1">
    <location>
        <position position="1"/>
    </location>
</feature>
<dbReference type="EMBL" id="AMYB01000001">
    <property type="protein sequence ID" value="OAD08196.1"/>
    <property type="molecule type" value="Genomic_DNA"/>
</dbReference>
<reference evidence="1 2" key="1">
    <citation type="submission" date="2015-06" db="EMBL/GenBank/DDBJ databases">
        <title>Expansion of signal transduction pathways in fungi by whole-genome duplication.</title>
        <authorList>
            <consortium name="DOE Joint Genome Institute"/>
            <person name="Corrochano L.M."/>
            <person name="Kuo A."/>
            <person name="Marcet-Houben M."/>
            <person name="Polaino S."/>
            <person name="Salamov A."/>
            <person name="Villalobos J.M."/>
            <person name="Alvarez M.I."/>
            <person name="Avalos J."/>
            <person name="Benito E.P."/>
            <person name="Benoit I."/>
            <person name="Burger G."/>
            <person name="Camino L.P."/>
            <person name="Canovas D."/>
            <person name="Cerda-Olmedo E."/>
            <person name="Cheng J.-F."/>
            <person name="Dominguez A."/>
            <person name="Elias M."/>
            <person name="Eslava A.P."/>
            <person name="Glaser F."/>
            <person name="Grimwood J."/>
            <person name="Gutierrez G."/>
            <person name="Heitman J."/>
            <person name="Henrissat B."/>
            <person name="Iturriaga E.A."/>
            <person name="Lang B.F."/>
            <person name="Lavin J.L."/>
            <person name="Lee S."/>
            <person name="Li W."/>
            <person name="Lindquist E."/>
            <person name="Lopez-Garcia S."/>
            <person name="Luque E.M."/>
            <person name="Marcos A.T."/>
            <person name="Martin J."/>
            <person name="Mccluskey K."/>
            <person name="Medina H.R."/>
            <person name="Miralles-Duran A."/>
            <person name="Miyazaki A."/>
            <person name="Munoz-Torres E."/>
            <person name="Oguiza J.A."/>
            <person name="Ohm R."/>
            <person name="Olmedo M."/>
            <person name="Orejas M."/>
            <person name="Ortiz-Castellanos L."/>
            <person name="Pisabarro A.G."/>
            <person name="Rodriguez-Romero J."/>
            <person name="Ruiz-Herrera J."/>
            <person name="Ruiz-Vazquez R."/>
            <person name="Sanz C."/>
            <person name="Schackwitz W."/>
            <person name="Schmutz J."/>
            <person name="Shahriari M."/>
            <person name="Shelest E."/>
            <person name="Silva-Franco F."/>
            <person name="Soanes D."/>
            <person name="Syed K."/>
            <person name="Tagua V.G."/>
            <person name="Talbot N.J."/>
            <person name="Thon M."/>
            <person name="De Vries R.P."/>
            <person name="Wiebenga A."/>
            <person name="Yadav J.S."/>
            <person name="Braun E.L."/>
            <person name="Baker S."/>
            <person name="Garre V."/>
            <person name="Horwitz B."/>
            <person name="Torres-Martinez S."/>
            <person name="Idnurm A."/>
            <person name="Herrera-Estrella A."/>
            <person name="Gabaldon T."/>
            <person name="Grigoriev I.V."/>
        </authorList>
    </citation>
    <scope>NUCLEOTIDE SEQUENCE [LARGE SCALE GENOMIC DNA]</scope>
    <source>
        <strain evidence="1 2">CBS 277.49</strain>
    </source>
</reference>
<comment type="caution">
    <text evidence="1">The sequence shown here is derived from an EMBL/GenBank/DDBJ whole genome shotgun (WGS) entry which is preliminary data.</text>
</comment>
<dbReference type="AlphaFoldDB" id="A0A168PTF4"/>
<dbReference type="VEuPathDB" id="FungiDB:MUCCIDRAFT_154855"/>
<evidence type="ECO:0000313" key="1">
    <source>
        <dbReference type="EMBL" id="OAD08196.1"/>
    </source>
</evidence>
<sequence>MGGKLWTPALVLNPVRLQLLDAKFHSVHLHQLLLHTPSERHDNLSCFYGGCFRHLRRPFKPFSNAMVLYAWD</sequence>
<protein>
    <submittedName>
        <fullName evidence="1">Uncharacterized protein</fullName>
    </submittedName>
</protein>
<accession>A0A168PTF4</accession>
<feature type="non-terminal residue" evidence="1">
    <location>
        <position position="72"/>
    </location>
</feature>
<organism evidence="1 2">
    <name type="scientific">Mucor lusitanicus CBS 277.49</name>
    <dbReference type="NCBI Taxonomy" id="747725"/>
    <lineage>
        <taxon>Eukaryota</taxon>
        <taxon>Fungi</taxon>
        <taxon>Fungi incertae sedis</taxon>
        <taxon>Mucoromycota</taxon>
        <taxon>Mucoromycotina</taxon>
        <taxon>Mucoromycetes</taxon>
        <taxon>Mucorales</taxon>
        <taxon>Mucorineae</taxon>
        <taxon>Mucoraceae</taxon>
        <taxon>Mucor</taxon>
    </lineage>
</organism>
<keyword evidence="2" id="KW-1185">Reference proteome</keyword>
<evidence type="ECO:0000313" key="2">
    <source>
        <dbReference type="Proteomes" id="UP000077051"/>
    </source>
</evidence>
<gene>
    <name evidence="1" type="ORF">MUCCIDRAFT_154855</name>
</gene>
<proteinExistence type="predicted"/>